<dbReference type="InterPro" id="IPR000276">
    <property type="entry name" value="GPCR_Rhodpsn"/>
</dbReference>
<keyword evidence="2" id="KW-1003">Cell membrane</keyword>
<evidence type="ECO:0000256" key="8">
    <source>
        <dbReference type="ARBA" id="ARBA00023180"/>
    </source>
</evidence>
<keyword evidence="6 11" id="KW-0472">Membrane</keyword>
<dbReference type="GO" id="GO:0004930">
    <property type="term" value="F:G protein-coupled receptor activity"/>
    <property type="evidence" value="ECO:0007669"/>
    <property type="project" value="UniProtKB-KW"/>
</dbReference>
<evidence type="ECO:0000259" key="12">
    <source>
        <dbReference type="PROSITE" id="PS50262"/>
    </source>
</evidence>
<feature type="transmembrane region" description="Helical" evidence="11">
    <location>
        <begin position="138"/>
        <end position="161"/>
    </location>
</feature>
<feature type="transmembrane region" description="Helical" evidence="11">
    <location>
        <begin position="284"/>
        <end position="309"/>
    </location>
</feature>
<keyword evidence="5" id="KW-0297">G-protein coupled receptor</keyword>
<feature type="compositionally biased region" description="Basic and acidic residues" evidence="10">
    <location>
        <begin position="15"/>
        <end position="29"/>
    </location>
</feature>
<dbReference type="PROSITE" id="PS50262">
    <property type="entry name" value="G_PROTEIN_RECEP_F1_2"/>
    <property type="match status" value="1"/>
</dbReference>
<evidence type="ECO:0000256" key="11">
    <source>
        <dbReference type="SAM" id="Phobius"/>
    </source>
</evidence>
<evidence type="ECO:0000313" key="14">
    <source>
        <dbReference type="WBParaSite" id="ACRNAN_scaffold3811.g32618.t2"/>
    </source>
</evidence>
<evidence type="ECO:0000256" key="4">
    <source>
        <dbReference type="ARBA" id="ARBA00022989"/>
    </source>
</evidence>
<evidence type="ECO:0000256" key="10">
    <source>
        <dbReference type="SAM" id="MobiDB-lite"/>
    </source>
</evidence>
<evidence type="ECO:0000256" key="9">
    <source>
        <dbReference type="ARBA" id="ARBA00023224"/>
    </source>
</evidence>
<dbReference type="Proteomes" id="UP000887540">
    <property type="component" value="Unplaced"/>
</dbReference>
<dbReference type="SUPFAM" id="SSF81321">
    <property type="entry name" value="Family A G protein-coupled receptor-like"/>
    <property type="match status" value="1"/>
</dbReference>
<dbReference type="AlphaFoldDB" id="A0A914DTH6"/>
<evidence type="ECO:0000256" key="6">
    <source>
        <dbReference type="ARBA" id="ARBA00023136"/>
    </source>
</evidence>
<feature type="transmembrane region" description="Helical" evidence="11">
    <location>
        <begin position="181"/>
        <end position="204"/>
    </location>
</feature>
<comment type="subcellular location">
    <subcellularLocation>
        <location evidence="1">Cell membrane</location>
        <topology evidence="1">Multi-pass membrane protein</topology>
    </subcellularLocation>
</comment>
<evidence type="ECO:0000256" key="7">
    <source>
        <dbReference type="ARBA" id="ARBA00023170"/>
    </source>
</evidence>
<feature type="compositionally biased region" description="Low complexity" evidence="10">
    <location>
        <begin position="571"/>
        <end position="582"/>
    </location>
</feature>
<organism evidence="13 14">
    <name type="scientific">Acrobeloides nanus</name>
    <dbReference type="NCBI Taxonomy" id="290746"/>
    <lineage>
        <taxon>Eukaryota</taxon>
        <taxon>Metazoa</taxon>
        <taxon>Ecdysozoa</taxon>
        <taxon>Nematoda</taxon>
        <taxon>Chromadorea</taxon>
        <taxon>Rhabditida</taxon>
        <taxon>Tylenchina</taxon>
        <taxon>Cephalobomorpha</taxon>
        <taxon>Cephaloboidea</taxon>
        <taxon>Cephalobidae</taxon>
        <taxon>Acrobeloides</taxon>
    </lineage>
</organism>
<feature type="transmembrane region" description="Helical" evidence="11">
    <location>
        <begin position="225"/>
        <end position="250"/>
    </location>
</feature>
<keyword evidence="13" id="KW-1185">Reference proteome</keyword>
<protein>
    <submittedName>
        <fullName evidence="14">G-protein coupled receptors family 1 profile domain-containing protein</fullName>
    </submittedName>
</protein>
<dbReference type="PANTHER" id="PTHR24246">
    <property type="entry name" value="OLFACTORY RECEPTOR AND ADENOSINE RECEPTOR"/>
    <property type="match status" value="1"/>
</dbReference>
<feature type="region of interest" description="Disordered" evidence="10">
    <location>
        <begin position="556"/>
        <end position="597"/>
    </location>
</feature>
<feature type="compositionally biased region" description="Basic and acidic residues" evidence="10">
    <location>
        <begin position="495"/>
        <end position="512"/>
    </location>
</feature>
<evidence type="ECO:0000256" key="1">
    <source>
        <dbReference type="ARBA" id="ARBA00004651"/>
    </source>
</evidence>
<dbReference type="Pfam" id="PF00001">
    <property type="entry name" value="7tm_1"/>
    <property type="match status" value="1"/>
</dbReference>
<feature type="transmembrane region" description="Helical" evidence="11">
    <location>
        <begin position="102"/>
        <end position="126"/>
    </location>
</feature>
<accession>A0A914DTH6</accession>
<feature type="region of interest" description="Disordered" evidence="10">
    <location>
        <begin position="495"/>
        <end position="532"/>
    </location>
</feature>
<dbReference type="WBParaSite" id="ACRNAN_scaffold3811.g32618.t2">
    <property type="protein sequence ID" value="ACRNAN_scaffold3811.g32618.t2"/>
    <property type="gene ID" value="ACRNAN_scaffold3811.g32618"/>
</dbReference>
<evidence type="ECO:0000256" key="3">
    <source>
        <dbReference type="ARBA" id="ARBA00022692"/>
    </source>
</evidence>
<dbReference type="Gene3D" id="1.20.1070.10">
    <property type="entry name" value="Rhodopsin 7-helix transmembrane proteins"/>
    <property type="match status" value="1"/>
</dbReference>
<dbReference type="PANTHER" id="PTHR24246:SF27">
    <property type="entry name" value="ADENOSINE RECEPTOR, ISOFORM A"/>
    <property type="match status" value="1"/>
</dbReference>
<dbReference type="GO" id="GO:0005886">
    <property type="term" value="C:plasma membrane"/>
    <property type="evidence" value="ECO:0007669"/>
    <property type="project" value="UniProtKB-SubCell"/>
</dbReference>
<keyword evidence="9" id="KW-0807">Transducer</keyword>
<evidence type="ECO:0000313" key="13">
    <source>
        <dbReference type="Proteomes" id="UP000887540"/>
    </source>
</evidence>
<proteinExistence type="predicted"/>
<keyword evidence="7" id="KW-0675">Receptor</keyword>
<evidence type="ECO:0000256" key="5">
    <source>
        <dbReference type="ARBA" id="ARBA00023040"/>
    </source>
</evidence>
<name>A0A914DTH6_9BILA</name>
<reference evidence="14" key="1">
    <citation type="submission" date="2022-11" db="UniProtKB">
        <authorList>
            <consortium name="WormBaseParasite"/>
        </authorList>
    </citation>
    <scope>IDENTIFICATION</scope>
</reference>
<feature type="transmembrane region" description="Helical" evidence="11">
    <location>
        <begin position="393"/>
        <end position="414"/>
    </location>
</feature>
<feature type="domain" description="G-protein coupled receptors family 1 profile" evidence="12">
    <location>
        <begin position="118"/>
        <end position="454"/>
    </location>
</feature>
<feature type="compositionally biased region" description="Acidic residues" evidence="10">
    <location>
        <begin position="513"/>
        <end position="529"/>
    </location>
</feature>
<keyword evidence="8" id="KW-0325">Glycoprotein</keyword>
<evidence type="ECO:0000256" key="2">
    <source>
        <dbReference type="ARBA" id="ARBA00022475"/>
    </source>
</evidence>
<dbReference type="InterPro" id="IPR017452">
    <property type="entry name" value="GPCR_Rhodpsn_7TM"/>
</dbReference>
<feature type="region of interest" description="Disordered" evidence="10">
    <location>
        <begin position="13"/>
        <end position="37"/>
    </location>
</feature>
<sequence length="597" mass="68609">MMDFLARPPLLRGRGSHEKIGSSHEKGSYEESGVEGGFDDSLNYSEDNIEGGDNMAMFQNFLRYSNHSDPYKYDSLDENTFNPMHFHNYTTFPKSPTNYVKLTSIMLCNILGALCIFLNMFVIFALLRNRRRVLANVFYVLVLHCAIVDLIRGGCLIAWGMPHLLINNMKSMDDRLMALKINQFTLVILRSCNLLTIFNLLVFTSNEFIVIKYPLHYRRYFRRRFVLIILAISWMISLFFGVGSVFSNFFESAHSVMVLSNGTSMSFRSDPSGNSVTRRETGGIPINVISMIMIFILCYVCLVTVLICYGTILHTIRKFHAFDDKGKFKFDESKRHTQRTYYYSNSTSNSLRKDSSCTQCNGNTQTCEDPNDPNRRCNSHRKWKTHLMSRHKYLIVIGTVLFVDILFLFPYSGIQLVAFLHLNNIMATSHRSTLIRWGLQILIGVHSVCQPLCYFRMNEFRRLACCPKKKLSHSKSFSQFQRSFVHTKAGSTDELALRDDPISEHDHVREPLMDDNIELNDVSDEESGESDPYFRTEDLLDAQVLETNWTRIGSSKFRSYGSKKGTPKPKLSNLSNLSGLRSSTERESMMVPDPEDD</sequence>
<keyword evidence="3 11" id="KW-0812">Transmembrane</keyword>
<dbReference type="CDD" id="cd00637">
    <property type="entry name" value="7tm_classA_rhodopsin-like"/>
    <property type="match status" value="1"/>
</dbReference>
<keyword evidence="4 11" id="KW-1133">Transmembrane helix</keyword>